<organism evidence="2 3">
    <name type="scientific">Qipengyuania aquimaris</name>
    <dbReference type="NCBI Taxonomy" id="255984"/>
    <lineage>
        <taxon>Bacteria</taxon>
        <taxon>Pseudomonadati</taxon>
        <taxon>Pseudomonadota</taxon>
        <taxon>Alphaproteobacteria</taxon>
        <taxon>Sphingomonadales</taxon>
        <taxon>Erythrobacteraceae</taxon>
        <taxon>Qipengyuania</taxon>
    </lineage>
</organism>
<sequence length="230" mass="25423">MGLLNAKAVVARRYWVERALLNCNLANIYEIALDHIGGVLVRIEWTPGIGDPTITGWYTVAAYFAAAALSWRAARLARISRLQAQRIVLFWLFVAMSTLCLGINKQLDIQSLLTDIARLVSKEYGWYAHRRGVQTSAIGMIAALGSAFLICLLFYFRNAAIQVRAASVGLCFVICFVVARAVSFHRVDLLISTDFYGIPWNAILELPGIMLIIGAALAFSAKTKADLKRI</sequence>
<feature type="transmembrane region" description="Helical" evidence="1">
    <location>
        <begin position="137"/>
        <end position="156"/>
    </location>
</feature>
<gene>
    <name evidence="2" type="ORF">KUV31_07010</name>
</gene>
<accession>A0A9Q3S187</accession>
<keyword evidence="1" id="KW-0812">Transmembrane</keyword>
<keyword evidence="1" id="KW-0472">Membrane</keyword>
<name>A0A9Q3S187_9SPHN</name>
<dbReference type="Proteomes" id="UP000824927">
    <property type="component" value="Unassembled WGS sequence"/>
</dbReference>
<feature type="transmembrane region" description="Helical" evidence="1">
    <location>
        <begin position="86"/>
        <end position="104"/>
    </location>
</feature>
<feature type="transmembrane region" description="Helical" evidence="1">
    <location>
        <begin position="163"/>
        <end position="182"/>
    </location>
</feature>
<feature type="transmembrane region" description="Helical" evidence="1">
    <location>
        <begin position="55"/>
        <end position="74"/>
    </location>
</feature>
<dbReference type="EMBL" id="JAHVKP010000001">
    <property type="protein sequence ID" value="MBY6218091.1"/>
    <property type="molecule type" value="Genomic_DNA"/>
</dbReference>
<dbReference type="AlphaFoldDB" id="A0A9Q3S187"/>
<protein>
    <submittedName>
        <fullName evidence="2">Uncharacterized protein</fullName>
    </submittedName>
</protein>
<dbReference type="RefSeq" id="WP_222405018.1">
    <property type="nucleotide sequence ID" value="NZ_JAHVKP010000001.1"/>
</dbReference>
<feature type="transmembrane region" description="Helical" evidence="1">
    <location>
        <begin position="202"/>
        <end position="221"/>
    </location>
</feature>
<comment type="caution">
    <text evidence="2">The sequence shown here is derived from an EMBL/GenBank/DDBJ whole genome shotgun (WGS) entry which is preliminary data.</text>
</comment>
<evidence type="ECO:0000313" key="3">
    <source>
        <dbReference type="Proteomes" id="UP000824927"/>
    </source>
</evidence>
<proteinExistence type="predicted"/>
<evidence type="ECO:0000256" key="1">
    <source>
        <dbReference type="SAM" id="Phobius"/>
    </source>
</evidence>
<evidence type="ECO:0000313" key="2">
    <source>
        <dbReference type="EMBL" id="MBY6218091.1"/>
    </source>
</evidence>
<keyword evidence="1" id="KW-1133">Transmembrane helix</keyword>
<reference evidence="2" key="1">
    <citation type="submission" date="2021-06" db="EMBL/GenBank/DDBJ databases">
        <title>50 bacteria genomes isolated from Dapeng, Shenzhen, China.</title>
        <authorList>
            <person name="Zheng W."/>
            <person name="Yu S."/>
            <person name="Huang Y."/>
        </authorList>
    </citation>
    <scope>NUCLEOTIDE SEQUENCE</scope>
    <source>
        <strain evidence="2">DP4N28-2</strain>
    </source>
</reference>